<evidence type="ECO:0000256" key="7">
    <source>
        <dbReference type="PROSITE-ProRule" id="PRU00042"/>
    </source>
</evidence>
<dbReference type="GO" id="GO:0000981">
    <property type="term" value="F:DNA-binding transcription factor activity, RNA polymerase II-specific"/>
    <property type="evidence" value="ECO:0007669"/>
    <property type="project" value="TreeGrafter"/>
</dbReference>
<dbReference type="Proteomes" id="UP000606974">
    <property type="component" value="Unassembled WGS sequence"/>
</dbReference>
<evidence type="ECO:0000259" key="8">
    <source>
        <dbReference type="PROSITE" id="PS50157"/>
    </source>
</evidence>
<feature type="domain" description="C2H2-type" evidence="8">
    <location>
        <begin position="64"/>
        <end position="86"/>
    </location>
</feature>
<dbReference type="AlphaFoldDB" id="A0A8H7APH3"/>
<evidence type="ECO:0000256" key="2">
    <source>
        <dbReference type="ARBA" id="ARBA00022723"/>
    </source>
</evidence>
<dbReference type="InterPro" id="IPR036236">
    <property type="entry name" value="Znf_C2H2_sf"/>
</dbReference>
<evidence type="ECO:0000313" key="10">
    <source>
        <dbReference type="Proteomes" id="UP000606974"/>
    </source>
</evidence>
<reference evidence="9" key="1">
    <citation type="submission" date="2020-02" db="EMBL/GenBank/DDBJ databases">
        <authorList>
            <person name="Palmer J.M."/>
        </authorList>
    </citation>
    <scope>NUCLEOTIDE SEQUENCE</scope>
    <source>
        <strain evidence="9">EPUS1.4</strain>
        <tissue evidence="9">Thallus</tissue>
    </source>
</reference>
<feature type="domain" description="C2H2-type" evidence="8">
    <location>
        <begin position="92"/>
        <end position="119"/>
    </location>
</feature>
<sequence length="363" mass="40961">MRIWKCTWPACGKTFTRKSDLTRHHRIHTGEKPYLCEEEGCDMAFPQKGALKSHRASHSHEKTHQCTICDKWFSESSSLSRHKHVHGVGGNYHCGFCKKSFVRRPTLERHLQSHGSRRGSLAFKNESEPSLVITHDALPRETGTISNRGLKAESSPLEGRSISTIPREETDVKGHFNPYSSVGLSNRPVESIHHTPYPWHNPAEQPDSMATESSYRQLVRPDMQVNGGFFIASNITNVFPPNLDGSQMPFGSFSNTTEAFPFKTETQTADGESWSGPLMPHQPITDWQINSAPHNDLQTYIADDMNRLQIDLGAGPRQTLANPADLHDWMYKEPDQPSQDPFAEFPRTDSLVGNVDMHSWNYA</sequence>
<dbReference type="PROSITE" id="PS00028">
    <property type="entry name" value="ZINC_FINGER_C2H2_1"/>
    <property type="match status" value="4"/>
</dbReference>
<keyword evidence="5" id="KW-0862">Zinc</keyword>
<evidence type="ECO:0000256" key="6">
    <source>
        <dbReference type="ARBA" id="ARBA00023242"/>
    </source>
</evidence>
<evidence type="ECO:0000256" key="1">
    <source>
        <dbReference type="ARBA" id="ARBA00004123"/>
    </source>
</evidence>
<keyword evidence="3" id="KW-0677">Repeat</keyword>
<dbReference type="GO" id="GO:0045944">
    <property type="term" value="P:positive regulation of transcription by RNA polymerase II"/>
    <property type="evidence" value="ECO:0007669"/>
    <property type="project" value="UniProtKB-ARBA"/>
</dbReference>
<protein>
    <recommendedName>
        <fullName evidence="8">C2H2-type domain-containing protein</fullName>
    </recommendedName>
</protein>
<dbReference type="GO" id="GO:0000978">
    <property type="term" value="F:RNA polymerase II cis-regulatory region sequence-specific DNA binding"/>
    <property type="evidence" value="ECO:0007669"/>
    <property type="project" value="TreeGrafter"/>
</dbReference>
<feature type="domain" description="C2H2-type" evidence="8">
    <location>
        <begin position="4"/>
        <end position="33"/>
    </location>
</feature>
<dbReference type="EMBL" id="JAACFV010000017">
    <property type="protein sequence ID" value="KAF7511832.1"/>
    <property type="molecule type" value="Genomic_DNA"/>
</dbReference>
<dbReference type="PANTHER" id="PTHR19818:SF159">
    <property type="entry name" value="C2H2-TYPE DOMAIN-CONTAINING PROTEIN"/>
    <property type="match status" value="1"/>
</dbReference>
<dbReference type="FunFam" id="3.30.160.60:FF:001498">
    <property type="entry name" value="Zinc finger protein 404"/>
    <property type="match status" value="1"/>
</dbReference>
<dbReference type="SMART" id="SM00355">
    <property type="entry name" value="ZnF_C2H2"/>
    <property type="match status" value="4"/>
</dbReference>
<dbReference type="PROSITE" id="PS50157">
    <property type="entry name" value="ZINC_FINGER_C2H2_2"/>
    <property type="match status" value="4"/>
</dbReference>
<keyword evidence="10" id="KW-1185">Reference proteome</keyword>
<accession>A0A8H7APH3</accession>
<dbReference type="InterPro" id="IPR013087">
    <property type="entry name" value="Znf_C2H2_type"/>
</dbReference>
<dbReference type="FunFam" id="3.30.160.60:FF:000446">
    <property type="entry name" value="Zinc finger protein"/>
    <property type="match status" value="2"/>
</dbReference>
<evidence type="ECO:0000256" key="3">
    <source>
        <dbReference type="ARBA" id="ARBA00022737"/>
    </source>
</evidence>
<gene>
    <name evidence="9" type="ORF">GJ744_003563</name>
</gene>
<dbReference type="OrthoDB" id="3437960at2759"/>
<keyword evidence="2" id="KW-0479">Metal-binding</keyword>
<dbReference type="Gene3D" id="3.30.160.60">
    <property type="entry name" value="Classic Zinc Finger"/>
    <property type="match status" value="3"/>
</dbReference>
<dbReference type="InterPro" id="IPR050329">
    <property type="entry name" value="GLI_C2H2-zinc-finger"/>
</dbReference>
<evidence type="ECO:0000313" key="9">
    <source>
        <dbReference type="EMBL" id="KAF7511832.1"/>
    </source>
</evidence>
<name>A0A8H7APH3_9EURO</name>
<organism evidence="9 10">
    <name type="scientific">Endocarpon pusillum</name>
    <dbReference type="NCBI Taxonomy" id="364733"/>
    <lineage>
        <taxon>Eukaryota</taxon>
        <taxon>Fungi</taxon>
        <taxon>Dikarya</taxon>
        <taxon>Ascomycota</taxon>
        <taxon>Pezizomycotina</taxon>
        <taxon>Eurotiomycetes</taxon>
        <taxon>Chaetothyriomycetidae</taxon>
        <taxon>Verrucariales</taxon>
        <taxon>Verrucariaceae</taxon>
        <taxon>Endocarpon</taxon>
    </lineage>
</organism>
<keyword evidence="6" id="KW-0539">Nucleus</keyword>
<dbReference type="SUPFAM" id="SSF57667">
    <property type="entry name" value="beta-beta-alpha zinc fingers"/>
    <property type="match status" value="2"/>
</dbReference>
<proteinExistence type="predicted"/>
<evidence type="ECO:0000256" key="5">
    <source>
        <dbReference type="ARBA" id="ARBA00022833"/>
    </source>
</evidence>
<dbReference type="GO" id="GO:0008270">
    <property type="term" value="F:zinc ion binding"/>
    <property type="evidence" value="ECO:0007669"/>
    <property type="project" value="UniProtKB-KW"/>
</dbReference>
<dbReference type="Pfam" id="PF00096">
    <property type="entry name" value="zf-C2H2"/>
    <property type="match status" value="2"/>
</dbReference>
<dbReference type="PANTHER" id="PTHR19818">
    <property type="entry name" value="ZINC FINGER PROTEIN ZIC AND GLI"/>
    <property type="match status" value="1"/>
</dbReference>
<evidence type="ECO:0000256" key="4">
    <source>
        <dbReference type="ARBA" id="ARBA00022771"/>
    </source>
</evidence>
<keyword evidence="4 7" id="KW-0863">Zinc-finger</keyword>
<dbReference type="GO" id="GO:0005634">
    <property type="term" value="C:nucleus"/>
    <property type="evidence" value="ECO:0007669"/>
    <property type="project" value="UniProtKB-SubCell"/>
</dbReference>
<comment type="subcellular location">
    <subcellularLocation>
        <location evidence="1">Nucleus</location>
    </subcellularLocation>
</comment>
<feature type="domain" description="C2H2-type" evidence="8">
    <location>
        <begin position="34"/>
        <end position="63"/>
    </location>
</feature>
<comment type="caution">
    <text evidence="9">The sequence shown here is derived from an EMBL/GenBank/DDBJ whole genome shotgun (WGS) entry which is preliminary data.</text>
</comment>